<feature type="compositionally biased region" description="Low complexity" evidence="5">
    <location>
        <begin position="668"/>
        <end position="682"/>
    </location>
</feature>
<dbReference type="InterPro" id="IPR007632">
    <property type="entry name" value="Anoctamin"/>
</dbReference>
<feature type="compositionally biased region" description="Basic residues" evidence="5">
    <location>
        <begin position="799"/>
        <end position="808"/>
    </location>
</feature>
<feature type="transmembrane region" description="Helical" evidence="6">
    <location>
        <begin position="160"/>
        <end position="177"/>
    </location>
</feature>
<dbReference type="GO" id="GO:0005254">
    <property type="term" value="F:chloride channel activity"/>
    <property type="evidence" value="ECO:0007669"/>
    <property type="project" value="TreeGrafter"/>
</dbReference>
<gene>
    <name evidence="8" type="primary">KAFR0G01580</name>
    <name evidence="8" type="ORF">KAFR_0G01580</name>
</gene>
<evidence type="ECO:0000256" key="5">
    <source>
        <dbReference type="SAM" id="MobiDB-lite"/>
    </source>
</evidence>
<dbReference type="InterPro" id="IPR049452">
    <property type="entry name" value="Anoctamin_TM"/>
</dbReference>
<keyword evidence="9" id="KW-1185">Reference proteome</keyword>
<dbReference type="GeneID" id="13887172"/>
<feature type="transmembrane region" description="Helical" evidence="6">
    <location>
        <begin position="497"/>
        <end position="517"/>
    </location>
</feature>
<dbReference type="Pfam" id="PF04547">
    <property type="entry name" value="Anoctamin"/>
    <property type="match status" value="1"/>
</dbReference>
<dbReference type="GO" id="GO:0033101">
    <property type="term" value="C:cellular bud membrane"/>
    <property type="evidence" value="ECO:0007669"/>
    <property type="project" value="EnsemblFungi"/>
</dbReference>
<sequence>MSELETLEELDPNCFIVFKKNDDSRSKLQSLFDVLKINVAFRPGHSTDTMFAFLKIKCIQDENAITNSVKAMSFVDQLVPLYDIKTTRSLSNLADQLLKSLSLPKDHDLSNLANLTANPRLAMYLAFYNHYLHYLGILSVFGMISYTFSNSNSWEFNNTYSLFLMFWSIMFMTSWIYKKENQYVIKFSPSLVPSASSIEQRTAKSSVILRTLMFIPIALIFIIALVIFQMFCFFLEIFITQVYAGPLVSIFSLVPTILISAFVPVLTLIYNNFFIKNFVNFEKSNNIYNSILRKNFVLNFFTSYGPLFITLFYYLPLGYTFFGPNFRSKIGMLGIPMNNGNFVVNTKRHQNQFNYFMVINQLILYAVDNLLPIGLSKVQKHGELTDENILRSYDLKIWKIAKNYKINSWGEFDVDANMKKLIVQIGFITMFSMIWPVAPLVLFCFNFIIMKTDIVKMLKKCQPTSVPMHQNQKNRTFIKLENFSDFKTKIGTNPWDSILQVIIWISCVICPILTFMYRRSYLPGIGSDMLEKRELWYVSSPLVNDWKTILLYGFCFEHVSIVIFMILRKLYTLSNDMTPEGIIPMTENATLLGNENITKINEEILDDGMNGLRERNGRSGQKLSAYDSRTSIISSSPSIGAIADHSKNASGFKNESNEHLLAPTSKQSASTSNASHTSTSVAGATLPDCIPTSKNYHLRFDKDGNPISTSDLSKLDNEFNTAETVKSEKHNEKQVTTGPSNSSEDSVNKLKPDEIKSGLNSSVDNSGFANTASHLSAKSLKSAHYVKSQSSLSAPIPKPRAKEKHVRPKSSISSVNTASTTKSKPKKHSSLLGKLKRKL</sequence>
<feature type="transmembrane region" description="Helical" evidence="6">
    <location>
        <begin position="211"/>
        <end position="244"/>
    </location>
</feature>
<keyword evidence="3 6" id="KW-1133">Transmembrane helix</keyword>
<name>H2AXU2_KAZAF</name>
<dbReference type="Proteomes" id="UP000005220">
    <property type="component" value="Chromosome 7"/>
</dbReference>
<dbReference type="RefSeq" id="XP_003958327.1">
    <property type="nucleotide sequence ID" value="XM_003958278.1"/>
</dbReference>
<feature type="region of interest" description="Disordered" evidence="5">
    <location>
        <begin position="722"/>
        <end position="758"/>
    </location>
</feature>
<proteinExistence type="predicted"/>
<protein>
    <recommendedName>
        <fullName evidence="7">Anoctamin transmembrane domain-containing protein</fullName>
    </recommendedName>
</protein>
<comment type="subcellular location">
    <subcellularLocation>
        <location evidence="1">Membrane</location>
        <topology evidence="1">Multi-pass membrane protein</topology>
    </subcellularLocation>
</comment>
<dbReference type="OrthoDB" id="296386at2759"/>
<evidence type="ECO:0000256" key="2">
    <source>
        <dbReference type="ARBA" id="ARBA00022692"/>
    </source>
</evidence>
<keyword evidence="4 6" id="KW-0472">Membrane</keyword>
<feature type="compositionally biased region" description="Basic residues" evidence="5">
    <location>
        <begin position="823"/>
        <end position="839"/>
    </location>
</feature>
<feature type="transmembrane region" description="Helical" evidence="6">
    <location>
        <begin position="421"/>
        <end position="449"/>
    </location>
</feature>
<feature type="domain" description="Anoctamin transmembrane" evidence="7">
    <location>
        <begin position="121"/>
        <end position="570"/>
    </location>
</feature>
<feature type="transmembrane region" description="Helical" evidence="6">
    <location>
        <begin position="549"/>
        <end position="567"/>
    </location>
</feature>
<feature type="transmembrane region" description="Helical" evidence="6">
    <location>
        <begin position="296"/>
        <end position="315"/>
    </location>
</feature>
<evidence type="ECO:0000313" key="8">
    <source>
        <dbReference type="EMBL" id="CCF59192.1"/>
    </source>
</evidence>
<evidence type="ECO:0000259" key="7">
    <source>
        <dbReference type="Pfam" id="PF04547"/>
    </source>
</evidence>
<feature type="region of interest" description="Disordered" evidence="5">
    <location>
        <begin position="663"/>
        <end position="688"/>
    </location>
</feature>
<evidence type="ECO:0000256" key="4">
    <source>
        <dbReference type="ARBA" id="ARBA00023136"/>
    </source>
</evidence>
<dbReference type="GO" id="GO:0072659">
    <property type="term" value="P:protein localization to plasma membrane"/>
    <property type="evidence" value="ECO:0007669"/>
    <property type="project" value="EnsemblFungi"/>
</dbReference>
<dbReference type="PANTHER" id="PTHR12308:SF73">
    <property type="entry name" value="ANOCTAMIN"/>
    <property type="match status" value="1"/>
</dbReference>
<reference evidence="8 9" key="1">
    <citation type="journal article" date="2011" name="Proc. Natl. Acad. Sci. U.S.A.">
        <title>Evolutionary erosion of yeast sex chromosomes by mating-type switching accidents.</title>
        <authorList>
            <person name="Gordon J.L."/>
            <person name="Armisen D."/>
            <person name="Proux-Wera E."/>
            <person name="Oheigeartaigh S.S."/>
            <person name="Byrne K.P."/>
            <person name="Wolfe K.H."/>
        </authorList>
    </citation>
    <scope>NUCLEOTIDE SEQUENCE [LARGE SCALE GENOMIC DNA]</scope>
    <source>
        <strain evidence="9">ATCC 22294 / BCRC 22015 / CBS 2517 / CECT 1963 / NBRC 1671 / NRRL Y-8276</strain>
    </source>
</reference>
<evidence type="ECO:0000256" key="6">
    <source>
        <dbReference type="SAM" id="Phobius"/>
    </source>
</evidence>
<dbReference type="FunCoup" id="H2AXU2">
    <property type="interactions" value="340"/>
</dbReference>
<evidence type="ECO:0000256" key="1">
    <source>
        <dbReference type="ARBA" id="ARBA00004141"/>
    </source>
</evidence>
<feature type="region of interest" description="Disordered" evidence="5">
    <location>
        <begin position="780"/>
        <end position="839"/>
    </location>
</feature>
<dbReference type="InParanoid" id="H2AXU2"/>
<feature type="compositionally biased region" description="Polar residues" evidence="5">
    <location>
        <begin position="734"/>
        <end position="745"/>
    </location>
</feature>
<dbReference type="GO" id="GO:0008289">
    <property type="term" value="F:lipid binding"/>
    <property type="evidence" value="ECO:0007669"/>
    <property type="project" value="EnsemblFungi"/>
</dbReference>
<dbReference type="GO" id="GO:0032541">
    <property type="term" value="C:cortical endoplasmic reticulum"/>
    <property type="evidence" value="ECO:0007669"/>
    <property type="project" value="EnsemblFungi"/>
</dbReference>
<accession>H2AXU2</accession>
<dbReference type="PANTHER" id="PTHR12308">
    <property type="entry name" value="ANOCTAMIN"/>
    <property type="match status" value="1"/>
</dbReference>
<feature type="transmembrane region" description="Helical" evidence="6">
    <location>
        <begin position="131"/>
        <end position="148"/>
    </location>
</feature>
<dbReference type="EMBL" id="HE650827">
    <property type="protein sequence ID" value="CCF59192.1"/>
    <property type="molecule type" value="Genomic_DNA"/>
</dbReference>
<dbReference type="KEGG" id="kaf:KAFR_0G01580"/>
<keyword evidence="2 6" id="KW-0812">Transmembrane</keyword>
<organism evidence="8 9">
    <name type="scientific">Kazachstania africana (strain ATCC 22294 / BCRC 22015 / CBS 2517 / CECT 1963 / NBRC 1671 / NRRL Y-8276)</name>
    <name type="common">Yeast</name>
    <name type="synonym">Kluyveromyces africanus</name>
    <dbReference type="NCBI Taxonomy" id="1071382"/>
    <lineage>
        <taxon>Eukaryota</taxon>
        <taxon>Fungi</taxon>
        <taxon>Dikarya</taxon>
        <taxon>Ascomycota</taxon>
        <taxon>Saccharomycotina</taxon>
        <taxon>Saccharomycetes</taxon>
        <taxon>Saccharomycetales</taxon>
        <taxon>Saccharomycetaceae</taxon>
        <taxon>Kazachstania</taxon>
    </lineage>
</organism>
<dbReference type="eggNOG" id="KOG2513">
    <property type="taxonomic scope" value="Eukaryota"/>
</dbReference>
<evidence type="ECO:0000256" key="3">
    <source>
        <dbReference type="ARBA" id="ARBA00022989"/>
    </source>
</evidence>
<dbReference type="HOGENOM" id="CLU_014462_0_0_1"/>
<evidence type="ECO:0000313" key="9">
    <source>
        <dbReference type="Proteomes" id="UP000005220"/>
    </source>
</evidence>
<dbReference type="GO" id="GO:0060304">
    <property type="term" value="P:regulation of phosphatidylinositol dephosphorylation"/>
    <property type="evidence" value="ECO:0007669"/>
    <property type="project" value="EnsemblFungi"/>
</dbReference>
<feature type="compositionally biased region" description="Basic and acidic residues" evidence="5">
    <location>
        <begin position="746"/>
        <end position="756"/>
    </location>
</feature>
<dbReference type="GO" id="GO:0090158">
    <property type="term" value="P:endoplasmic reticulum membrane organization"/>
    <property type="evidence" value="ECO:0007669"/>
    <property type="project" value="EnsemblFungi"/>
</dbReference>
<feature type="transmembrane region" description="Helical" evidence="6">
    <location>
        <begin position="250"/>
        <end position="275"/>
    </location>
</feature>
<dbReference type="AlphaFoldDB" id="H2AXU2"/>